<evidence type="ECO:0000256" key="1">
    <source>
        <dbReference type="SAM" id="MobiDB-lite"/>
    </source>
</evidence>
<dbReference type="RefSeq" id="WP_016869571.1">
    <property type="nucleotide sequence ID" value="NZ_CAWNVR010000227.1"/>
</dbReference>
<feature type="region of interest" description="Disordered" evidence="1">
    <location>
        <begin position="391"/>
        <end position="410"/>
    </location>
</feature>
<keyword evidence="4" id="KW-1185">Reference proteome</keyword>
<organism evidence="3 4">
    <name type="scientific">Fischerella muscicola CCMEE 5323</name>
    <dbReference type="NCBI Taxonomy" id="2019572"/>
    <lineage>
        <taxon>Bacteria</taxon>
        <taxon>Bacillati</taxon>
        <taxon>Cyanobacteriota</taxon>
        <taxon>Cyanophyceae</taxon>
        <taxon>Nostocales</taxon>
        <taxon>Hapalosiphonaceae</taxon>
        <taxon>Fischerella</taxon>
    </lineage>
</organism>
<evidence type="ECO:0000256" key="2">
    <source>
        <dbReference type="SAM" id="Phobius"/>
    </source>
</evidence>
<sequence>MSPNRELVKAIKNLYQKIFQGSSSVIKEQILWLLRAYLISRKQSNWLNAGFVLPTVAMVSLVVVLLTTAILFRSFERSKNASNVRVNEAVLNAATPAIDRARAKLDALLEDPTLPRGTPSDSALYDALKKDKYRLGDETRLKLAYDFINGTPNIQQNTSILENDETLKSAWKYAVDTDNNGKKDTFTLYGIYFRSPSRDSTTGQFNRKRNPLEARTPPMDSDSTSQCINAAGFSSLVGNSSWYKLQSGNLGKSFFVYTVNVPITNLGSLSSTEYETYKGNKGFVALEFQQDRSRIPLPNNAVWFENDLEIIVGSTKLLLNGRIHTNGNLLVGETNSGGEIKLRQVSSKYSCFYNQENGQVSVGGNVGTGNVSHTTNQGSIVVDLYNGFENDPNEGQSISSTNRSTNSSGGSQIGFNDAAYNQRIAAMKTTALGLCSSCQSATTTSTFKTNVAASGYPEDVKKNVAAKVDSADDIATAKKVLADEIEIYLRNRTRRVPFAEVSDPTGAGATTGYTAITANLEPQQTWREPVNSSNQFYGATSITLTTSQLQATYPTLQKQQGIQSYLGDRILVGNNLPALWLKDGKFVGSDANQLITNSSGGAVNWTNPTTQQRWRNTQIQALADLGISDRNGFWEEKAAENPANDLDSVGGVRIVTGAGIYVDGSGNTVNTTTGPFYPRDLNSFLPAPSPASNVTPGASDIFVWPDTMPMSSPDPSKANLKGDLLMRATAVYHYKDNYGTAQTPIACVSTYYDPTDATTSKNKTGIGGSTNLPWNAAAGGKSNNGIVYAYPTDGRSTFFNNNKVRLEQQAKLRFPNGRWVNKPLQDALQKMKAANSGTLPSSVPTTGLQLADYSAIDTALCAISILNDETAFATTLTNKPEHGAIKEASFLDGREAKQISASSSSTNYDLDLEQRQPLEIRVTDIDLGSLAGKPFTSSGSTVEYLLPYSGIIYATRDDGLRDSSDTTAESELLSPTDFKLDPTRRPNGIRLWNGESLARGLSTNNNAFNAREKGLILVSNLPAYIKGKFNLHQTSIGASTEIEEFTELVADASSGNNTVSTSNFYSRGSGSATSQPDTRFACRINRTGCSSTNGNGDYWRPATIIADAMTLLSGTFADGVRSEGDYDLNNNTGIAVDTTDARRTTRLKNGFWENYFATNANWWQPNGDTTNFPNPNFPRTTLGSYSLNGITPIQRRVNSIPTYVMEICRKELVSECQAGDWVVGFDINGDNDLDDPVSFDVNGDGTVDSNDLEKNIKTYQLGRAIVAARGSNPAGADNILTHSELNWTSVFTSSGNSKSIRDRLGAGDTGGDKPALVAADRRYPRRVAFARNGNNLVETSSGIYKPMGIGCPVDVTGNTPANNGCTYASSPAQYTNYGRQISNSSSLWFRSTDSSTNPGDITQVSYANNKSLFYYPPIDTDGDGNPDLDGQPRLVPVLQIHDAKNSSAIRQDGTTQETQTEFKDRWLLQANANTTFNATFVVGNSPSRPDEEPAGLQNLVRFLENWDGYTAKISGSFIQLQRSTYATAPFTPIFKARNANNGASVTTLGDLSLFDYQLDTYPAQNNGGTSPFYEPPTRKWGFDVGILSEQPDLFAQRFTSPPIGRPNEFFREVGRDDPWVKTLLCAGEPGSGTTYVNAVPNEYRPSGCPSIPND</sequence>
<dbReference type="EMBL" id="NRQW01000146">
    <property type="protein sequence ID" value="PLZ91968.1"/>
    <property type="molecule type" value="Genomic_DNA"/>
</dbReference>
<evidence type="ECO:0008006" key="5">
    <source>
        <dbReference type="Google" id="ProtNLM"/>
    </source>
</evidence>
<dbReference type="InterPro" id="IPR049774">
    <property type="entry name" value="EPS_HpsA-like"/>
</dbReference>
<comment type="caution">
    <text evidence="3">The sequence shown here is derived from an EMBL/GenBank/DDBJ whole genome shotgun (WGS) entry which is preliminary data.</text>
</comment>
<name>A0A2N6K5S3_FISMU</name>
<evidence type="ECO:0000313" key="3">
    <source>
        <dbReference type="EMBL" id="PLZ91968.1"/>
    </source>
</evidence>
<proteinExistence type="predicted"/>
<feature type="compositionally biased region" description="Low complexity" evidence="1">
    <location>
        <begin position="397"/>
        <end position="410"/>
    </location>
</feature>
<reference evidence="3 4" key="1">
    <citation type="submission" date="2017-08" db="EMBL/GenBank/DDBJ databases">
        <title>Genomes of Fischerella (Mastigocladus) sp. strains.</title>
        <authorList>
            <person name="Miller S.R."/>
        </authorList>
    </citation>
    <scope>NUCLEOTIDE SEQUENCE [LARGE SCALE GENOMIC DNA]</scope>
    <source>
        <strain evidence="3 4">CCMEE 5323</strain>
    </source>
</reference>
<dbReference type="NCBIfam" id="NF038301">
    <property type="entry name" value="EPS_HpsA"/>
    <property type="match status" value="1"/>
</dbReference>
<feature type="transmembrane region" description="Helical" evidence="2">
    <location>
        <begin position="51"/>
        <end position="72"/>
    </location>
</feature>
<keyword evidence="2" id="KW-1133">Transmembrane helix</keyword>
<feature type="region of interest" description="Disordered" evidence="1">
    <location>
        <begin position="200"/>
        <end position="223"/>
    </location>
</feature>
<evidence type="ECO:0000313" key="4">
    <source>
        <dbReference type="Proteomes" id="UP000235036"/>
    </source>
</evidence>
<accession>A0A2N6K5S3</accession>
<dbReference type="PROSITE" id="PS00018">
    <property type="entry name" value="EF_HAND_1"/>
    <property type="match status" value="1"/>
</dbReference>
<dbReference type="InterPro" id="IPR018247">
    <property type="entry name" value="EF_Hand_1_Ca_BS"/>
</dbReference>
<dbReference type="Proteomes" id="UP000235036">
    <property type="component" value="Unassembled WGS sequence"/>
</dbReference>
<gene>
    <name evidence="3" type="ORF">CEN44_07205</name>
</gene>
<protein>
    <recommendedName>
        <fullName evidence="5">EF-hand domain-containing protein</fullName>
    </recommendedName>
</protein>
<keyword evidence="2" id="KW-0812">Transmembrane</keyword>
<keyword evidence="2" id="KW-0472">Membrane</keyword>